<sequence length="59" mass="6448">MRIIDSVLAVLGLAGFAGFLAIVAAYVPEPVLIVIFVACVAMAAYDFAQEIMRKRYGRR</sequence>
<keyword evidence="1" id="KW-0812">Transmembrane</keyword>
<proteinExistence type="predicted"/>
<dbReference type="Proteomes" id="UP000595197">
    <property type="component" value="Chromosome"/>
</dbReference>
<reference evidence="2" key="1">
    <citation type="submission" date="2021-02" db="EMBL/GenBank/DDBJ databases">
        <title>Skermanella TT6 skin isolate.</title>
        <authorList>
            <person name="Lee K."/>
            <person name="Ganzorig M."/>
        </authorList>
    </citation>
    <scope>NUCLEOTIDE SEQUENCE</scope>
    <source>
        <strain evidence="2">TT6</strain>
    </source>
</reference>
<name>A0ABX7BCD0_9PROT</name>
<evidence type="ECO:0000313" key="2">
    <source>
        <dbReference type="EMBL" id="QQP91857.1"/>
    </source>
</evidence>
<feature type="transmembrane region" description="Helical" evidence="1">
    <location>
        <begin position="31"/>
        <end position="48"/>
    </location>
</feature>
<keyword evidence="1" id="KW-1133">Transmembrane helix</keyword>
<evidence type="ECO:0000313" key="3">
    <source>
        <dbReference type="Proteomes" id="UP000595197"/>
    </source>
</evidence>
<evidence type="ECO:0000256" key="1">
    <source>
        <dbReference type="SAM" id="Phobius"/>
    </source>
</evidence>
<feature type="transmembrane region" description="Helical" evidence="1">
    <location>
        <begin position="7"/>
        <end position="25"/>
    </location>
</feature>
<keyword evidence="3" id="KW-1185">Reference proteome</keyword>
<dbReference type="RefSeq" id="WP_201080201.1">
    <property type="nucleotide sequence ID" value="NZ_CP067420.1"/>
</dbReference>
<protein>
    <submittedName>
        <fullName evidence="2">Uncharacterized protein</fullName>
    </submittedName>
</protein>
<organism evidence="2 3">
    <name type="scientific">Skermanella cutis</name>
    <dbReference type="NCBI Taxonomy" id="2775420"/>
    <lineage>
        <taxon>Bacteria</taxon>
        <taxon>Pseudomonadati</taxon>
        <taxon>Pseudomonadota</taxon>
        <taxon>Alphaproteobacteria</taxon>
        <taxon>Rhodospirillales</taxon>
        <taxon>Azospirillaceae</taxon>
        <taxon>Skermanella</taxon>
    </lineage>
</organism>
<dbReference type="EMBL" id="CP067420">
    <property type="protein sequence ID" value="QQP91857.1"/>
    <property type="molecule type" value="Genomic_DNA"/>
</dbReference>
<keyword evidence="1" id="KW-0472">Membrane</keyword>
<accession>A0ABX7BCD0</accession>
<gene>
    <name evidence="2" type="ORF">IGS68_11895</name>
</gene>